<dbReference type="RefSeq" id="WP_092520613.1">
    <property type="nucleotide sequence ID" value="NZ_FNKO01000001.1"/>
</dbReference>
<accession>A0A1H0YCB1</accession>
<organism evidence="1 2">
    <name type="scientific">Actinopolyspora saharensis</name>
    <dbReference type="NCBI Taxonomy" id="995062"/>
    <lineage>
        <taxon>Bacteria</taxon>
        <taxon>Bacillati</taxon>
        <taxon>Actinomycetota</taxon>
        <taxon>Actinomycetes</taxon>
        <taxon>Actinopolysporales</taxon>
        <taxon>Actinopolysporaceae</taxon>
        <taxon>Actinopolyspora</taxon>
    </lineage>
</organism>
<dbReference type="OrthoDB" id="3625434at2"/>
<reference evidence="2" key="1">
    <citation type="submission" date="2016-10" db="EMBL/GenBank/DDBJ databases">
        <authorList>
            <person name="Varghese N."/>
            <person name="Submissions S."/>
        </authorList>
    </citation>
    <scope>NUCLEOTIDE SEQUENCE [LARGE SCALE GENOMIC DNA]</scope>
    <source>
        <strain evidence="2">DSM 45459</strain>
    </source>
</reference>
<keyword evidence="2" id="KW-1185">Reference proteome</keyword>
<dbReference type="STRING" id="995062.SAMN04489718_0369"/>
<evidence type="ECO:0000313" key="2">
    <source>
        <dbReference type="Proteomes" id="UP000199301"/>
    </source>
</evidence>
<proteinExistence type="predicted"/>
<name>A0A1H0YCB1_9ACTN</name>
<gene>
    <name evidence="1" type="ORF">SAMN04489718_0369</name>
</gene>
<protein>
    <submittedName>
        <fullName evidence="1">Uncharacterized protein</fullName>
    </submittedName>
</protein>
<evidence type="ECO:0000313" key="1">
    <source>
        <dbReference type="EMBL" id="SDQ12835.1"/>
    </source>
</evidence>
<dbReference type="Proteomes" id="UP000199301">
    <property type="component" value="Unassembled WGS sequence"/>
</dbReference>
<dbReference type="EMBL" id="FNKO01000001">
    <property type="protein sequence ID" value="SDQ12835.1"/>
    <property type="molecule type" value="Genomic_DNA"/>
</dbReference>
<dbReference type="AlphaFoldDB" id="A0A1H0YCB1"/>
<sequence>MTIILARLTSEHASAARVVHIFDPQFDQDRDGARKAHCGFEVHHDRLEIVDAFTGMPCDLCLLAAPAGAETNSLPREVPDQACEDFSGGDLSDGPTYASSLRGEPIWHDIPRSNSEARSCRYEDGTAVLTVCGLLGWVTHGEPPPDWQHCPGCIDMNERRKDL</sequence>